<dbReference type="SUPFAM" id="SSF81383">
    <property type="entry name" value="F-box domain"/>
    <property type="match status" value="1"/>
</dbReference>
<name>A0AA39K7T2_9AGAR</name>
<organism evidence="1 2">
    <name type="scientific">Armillaria borealis</name>
    <dbReference type="NCBI Taxonomy" id="47425"/>
    <lineage>
        <taxon>Eukaryota</taxon>
        <taxon>Fungi</taxon>
        <taxon>Dikarya</taxon>
        <taxon>Basidiomycota</taxon>
        <taxon>Agaricomycotina</taxon>
        <taxon>Agaricomycetes</taxon>
        <taxon>Agaricomycetidae</taxon>
        <taxon>Agaricales</taxon>
        <taxon>Marasmiineae</taxon>
        <taxon>Physalacriaceae</taxon>
        <taxon>Armillaria</taxon>
    </lineage>
</organism>
<evidence type="ECO:0008006" key="3">
    <source>
        <dbReference type="Google" id="ProtNLM"/>
    </source>
</evidence>
<evidence type="ECO:0000313" key="2">
    <source>
        <dbReference type="Proteomes" id="UP001175226"/>
    </source>
</evidence>
<dbReference type="Gene3D" id="3.80.10.10">
    <property type="entry name" value="Ribonuclease Inhibitor"/>
    <property type="match status" value="1"/>
</dbReference>
<proteinExistence type="predicted"/>
<evidence type="ECO:0000313" key="1">
    <source>
        <dbReference type="EMBL" id="KAK0456157.1"/>
    </source>
</evidence>
<keyword evidence="2" id="KW-1185">Reference proteome</keyword>
<sequence length="399" mass="45455">MSLESYQYSHSTMSVLPPELWLEIFSWATMPEGTTPYECNYKPFRESPARDDRGVDLEVKALASKLSMVCRDWHAMTTELLYKDVLINRGQNALKSVLCPHQNDPGYGKMVRRAVLPYDSTVTDHWTRDPSPSVEILKLCSRLEVLIRPRTVQYAMRTLAFEFDADSVALPSLKRLEWWHNSEAERSGGINSLAAVLRSSPNISYLFIGGASGMSSIMLDSTPLCLPSLETLRLFSVGGFLLHQICNRLTLPALSHIVVDNVLNNGDLEGLWESHGETIESVELGRHLRFMLGDEISLCLEHCPRLEEINYYLFFTAPPHFAGVHQNVHTVSLHAAHNMAMDHFDTWEYLEKHFDLLLGDSLPSLHTVRLFGDWSEIMEQPRFHHLYHALIDRGCYVDL</sequence>
<dbReference type="InterPro" id="IPR036047">
    <property type="entry name" value="F-box-like_dom_sf"/>
</dbReference>
<accession>A0AA39K7T2</accession>
<gene>
    <name evidence="1" type="ORF">EV421DRAFT_33106</name>
</gene>
<reference evidence="1" key="1">
    <citation type="submission" date="2023-06" db="EMBL/GenBank/DDBJ databases">
        <authorList>
            <consortium name="Lawrence Berkeley National Laboratory"/>
            <person name="Ahrendt S."/>
            <person name="Sahu N."/>
            <person name="Indic B."/>
            <person name="Wong-Bajracharya J."/>
            <person name="Merenyi Z."/>
            <person name="Ke H.-M."/>
            <person name="Monk M."/>
            <person name="Kocsube S."/>
            <person name="Drula E."/>
            <person name="Lipzen A."/>
            <person name="Balint B."/>
            <person name="Henrissat B."/>
            <person name="Andreopoulos B."/>
            <person name="Martin F.M."/>
            <person name="Harder C.B."/>
            <person name="Rigling D."/>
            <person name="Ford K.L."/>
            <person name="Foster G.D."/>
            <person name="Pangilinan J."/>
            <person name="Papanicolaou A."/>
            <person name="Barry K."/>
            <person name="LaButti K."/>
            <person name="Viragh M."/>
            <person name="Koriabine M."/>
            <person name="Yan M."/>
            <person name="Riley R."/>
            <person name="Champramary S."/>
            <person name="Plett K.L."/>
            <person name="Tsai I.J."/>
            <person name="Slot J."/>
            <person name="Sipos G."/>
            <person name="Plett J."/>
            <person name="Nagy L.G."/>
            <person name="Grigoriev I.V."/>
        </authorList>
    </citation>
    <scope>NUCLEOTIDE SEQUENCE</scope>
    <source>
        <strain evidence="1">FPL87.14</strain>
    </source>
</reference>
<protein>
    <recommendedName>
        <fullName evidence="3">F-box domain-containing protein</fullName>
    </recommendedName>
</protein>
<comment type="caution">
    <text evidence="1">The sequence shown here is derived from an EMBL/GenBank/DDBJ whole genome shotgun (WGS) entry which is preliminary data.</text>
</comment>
<dbReference type="EMBL" id="JAUEPT010000001">
    <property type="protein sequence ID" value="KAK0456157.1"/>
    <property type="molecule type" value="Genomic_DNA"/>
</dbReference>
<dbReference type="InterPro" id="IPR032675">
    <property type="entry name" value="LRR_dom_sf"/>
</dbReference>
<dbReference type="AlphaFoldDB" id="A0AA39K7T2"/>
<dbReference type="Proteomes" id="UP001175226">
    <property type="component" value="Unassembled WGS sequence"/>
</dbReference>